<dbReference type="PANTHER" id="PTHR43586:SF8">
    <property type="entry name" value="CYSTEINE DESULFURASE 1, CHLOROPLASTIC"/>
    <property type="match status" value="1"/>
</dbReference>
<sequence>MFLSTKTKEKMVEHNMLLGDVILDYGAPGNDSSFDAKLRWLRSQVIGGFAEIQTPFGRRKLTYADHTASGRCLRYIEDYIIQTVLPFYGNTHTSDNYVGHQTMTMLQEATDFVKKCLGGTQHDALLFCGSGTTAAIKRLQEVLGITVPSILKERVLNSCLGIEERWVVFVGPYEHHSNLLSWRQSLAEVTEIGLDKEGMIDMEDLKVRLEFYQGTGRPMLASFSACSNVTGICSDTRSLARLLHEFGALACFDFAASGPYVEIDLRSGDVDGYDAIMLSPHKFVGGPGSPGILLMNKALYQLKYAPPSTCGGGTVNFVNCFNEQDTLYVNDIEEREDAGTPQIIQRVKTALAFQVKEYIKCEAINKKEVDYIERALKRLVKHPNIWVLGNTKVQRHSILSFLIYTTTYSNTRDKPLHGAFVAKLLNDLFGIQARGGCACAGPYAHVLLGIDEPYSLAIKSAVKKGYNGAKMGWTRVSFPYYMSSEEYDFILDAIDFVADYGQRFLPLYHFNWNTGSWSFKTNNPDGETFIRGKNCSEQKVMDLDVINRYASYMKVAKHIGNMLSEFPSQSTLPKDIDSIYVFSQV</sequence>
<evidence type="ECO:0000313" key="3">
    <source>
        <dbReference type="EMBL" id="KAK9070428.1"/>
    </source>
</evidence>
<keyword evidence="1" id="KW-0663">Pyridoxal phosphate</keyword>
<proteinExistence type="predicted"/>
<dbReference type="EMBL" id="JBCNJP010000012">
    <property type="protein sequence ID" value="KAK9070428.1"/>
    <property type="molecule type" value="Genomic_DNA"/>
</dbReference>
<organism evidence="3 4">
    <name type="scientific">Deinandra increscens subsp. villosa</name>
    <dbReference type="NCBI Taxonomy" id="3103831"/>
    <lineage>
        <taxon>Eukaryota</taxon>
        <taxon>Viridiplantae</taxon>
        <taxon>Streptophyta</taxon>
        <taxon>Embryophyta</taxon>
        <taxon>Tracheophyta</taxon>
        <taxon>Spermatophyta</taxon>
        <taxon>Magnoliopsida</taxon>
        <taxon>eudicotyledons</taxon>
        <taxon>Gunneridae</taxon>
        <taxon>Pentapetalae</taxon>
        <taxon>asterids</taxon>
        <taxon>campanulids</taxon>
        <taxon>Asterales</taxon>
        <taxon>Asteraceae</taxon>
        <taxon>Asteroideae</taxon>
        <taxon>Heliantheae alliance</taxon>
        <taxon>Madieae</taxon>
        <taxon>Madiinae</taxon>
        <taxon>Deinandra</taxon>
    </lineage>
</organism>
<evidence type="ECO:0000256" key="1">
    <source>
        <dbReference type="ARBA" id="ARBA00022898"/>
    </source>
</evidence>
<evidence type="ECO:0000259" key="2">
    <source>
        <dbReference type="Pfam" id="PF00266"/>
    </source>
</evidence>
<reference evidence="3 4" key="1">
    <citation type="submission" date="2024-04" db="EMBL/GenBank/DDBJ databases">
        <title>The reference genome of an endangered Asteraceae, Deinandra increscens subsp. villosa, native to the Central Coast of California.</title>
        <authorList>
            <person name="Guilliams M."/>
            <person name="Hasenstab-Lehman K."/>
            <person name="Meyer R."/>
            <person name="Mcevoy S."/>
        </authorList>
    </citation>
    <scope>NUCLEOTIDE SEQUENCE [LARGE SCALE GENOMIC DNA]</scope>
    <source>
        <tissue evidence="3">Leaf</tissue>
    </source>
</reference>
<dbReference type="AlphaFoldDB" id="A0AAP0DCG4"/>
<keyword evidence="4" id="KW-1185">Reference proteome</keyword>
<dbReference type="SUPFAM" id="SSF53383">
    <property type="entry name" value="PLP-dependent transferases"/>
    <property type="match status" value="1"/>
</dbReference>
<accession>A0AAP0DCG4</accession>
<dbReference type="InterPro" id="IPR000192">
    <property type="entry name" value="Aminotrans_V_dom"/>
</dbReference>
<dbReference type="Gene3D" id="3.40.640.10">
    <property type="entry name" value="Type I PLP-dependent aspartate aminotransferase-like (Major domain)"/>
    <property type="match status" value="1"/>
</dbReference>
<dbReference type="Pfam" id="PF00266">
    <property type="entry name" value="Aminotran_5"/>
    <property type="match status" value="1"/>
</dbReference>
<dbReference type="Proteomes" id="UP001408789">
    <property type="component" value="Unassembled WGS sequence"/>
</dbReference>
<dbReference type="PANTHER" id="PTHR43586">
    <property type="entry name" value="CYSTEINE DESULFURASE"/>
    <property type="match status" value="1"/>
</dbReference>
<dbReference type="InterPro" id="IPR015424">
    <property type="entry name" value="PyrdxlP-dep_Trfase"/>
</dbReference>
<dbReference type="InterPro" id="IPR015422">
    <property type="entry name" value="PyrdxlP-dep_Trfase_small"/>
</dbReference>
<dbReference type="Gene3D" id="3.90.1150.10">
    <property type="entry name" value="Aspartate Aminotransferase, domain 1"/>
    <property type="match status" value="1"/>
</dbReference>
<dbReference type="InterPro" id="IPR015421">
    <property type="entry name" value="PyrdxlP-dep_Trfase_major"/>
</dbReference>
<comment type="caution">
    <text evidence="3">The sequence shown here is derived from an EMBL/GenBank/DDBJ whole genome shotgun (WGS) entry which is preliminary data.</text>
</comment>
<name>A0AAP0DCG4_9ASTR</name>
<evidence type="ECO:0000313" key="4">
    <source>
        <dbReference type="Proteomes" id="UP001408789"/>
    </source>
</evidence>
<gene>
    <name evidence="3" type="ORF">SSX86_010830</name>
</gene>
<feature type="domain" description="Aminotransferase class V" evidence="2">
    <location>
        <begin position="63"/>
        <end position="487"/>
    </location>
</feature>
<protein>
    <recommendedName>
        <fullName evidence="2">Aminotransferase class V domain-containing protein</fullName>
    </recommendedName>
</protein>